<dbReference type="HOGENOM" id="CLU_3401533_0_0_2"/>
<gene>
    <name evidence="2" type="ORF">HALLA_00175</name>
</gene>
<reference evidence="2 3" key="1">
    <citation type="submission" date="2014-01" db="EMBL/GenBank/DDBJ databases">
        <authorList>
            <consortium name="DOE Joint Genome Institute"/>
            <person name="Anderson I."/>
            <person name="Huntemann M."/>
            <person name="Han J."/>
            <person name="Chen A."/>
            <person name="Kyrpides N."/>
            <person name="Mavromatis K."/>
            <person name="Markowitz V."/>
            <person name="Palaniappan K."/>
            <person name="Ivanova N."/>
            <person name="Schaumberg A."/>
            <person name="Pati A."/>
            <person name="Liolios K."/>
            <person name="Nordberg H.P."/>
            <person name="Cantor M.N."/>
            <person name="Hua S.X."/>
            <person name="Woyke T."/>
        </authorList>
    </citation>
    <scope>NUCLEOTIDE SEQUENCE [LARGE SCALE GENOMIC DNA]</scope>
    <source>
        <strain evidence="2 3">XH-48</strain>
        <plasmid evidence="3">2</plasmid>
    </source>
</reference>
<feature type="compositionally biased region" description="Basic and acidic residues" evidence="1">
    <location>
        <begin position="15"/>
        <end position="30"/>
    </location>
</feature>
<dbReference type="KEGG" id="hlr:HALLA_00175"/>
<feature type="region of interest" description="Disordered" evidence="1">
    <location>
        <begin position="1"/>
        <end position="30"/>
    </location>
</feature>
<protein>
    <submittedName>
        <fullName evidence="2">Uncharacterized protein</fullName>
    </submittedName>
</protein>
<dbReference type="Proteomes" id="UP000019024">
    <property type="component" value="Plasmid unnamed2"/>
</dbReference>
<keyword evidence="3" id="KW-1185">Reference proteome</keyword>
<dbReference type="EMBL" id="CP007057">
    <property type="protein sequence ID" value="AHG01739.1"/>
    <property type="molecule type" value="Genomic_DNA"/>
</dbReference>
<name>W0JT25_9EURY</name>
<evidence type="ECO:0000256" key="1">
    <source>
        <dbReference type="SAM" id="MobiDB-lite"/>
    </source>
</evidence>
<dbReference type="AlphaFoldDB" id="W0JT25"/>
<geneLocation type="plasmid" evidence="2">
    <name>unnamed</name>
</geneLocation>
<sequence length="30" mass="3405">MTDVQGGETIPTAKPYERNTDLEVEEVPER</sequence>
<evidence type="ECO:0000313" key="2">
    <source>
        <dbReference type="EMBL" id="AHG01739.1"/>
    </source>
</evidence>
<organism evidence="2 3">
    <name type="scientific">Halostagnicola larsenii XH-48</name>
    <dbReference type="NCBI Taxonomy" id="797299"/>
    <lineage>
        <taxon>Archaea</taxon>
        <taxon>Methanobacteriati</taxon>
        <taxon>Methanobacteriota</taxon>
        <taxon>Stenosarchaea group</taxon>
        <taxon>Halobacteria</taxon>
        <taxon>Halobacteriales</taxon>
        <taxon>Natrialbaceae</taxon>
        <taxon>Halostagnicola</taxon>
    </lineage>
</organism>
<evidence type="ECO:0000313" key="3">
    <source>
        <dbReference type="Proteomes" id="UP000019024"/>
    </source>
</evidence>
<accession>W0JT25</accession>
<proteinExistence type="predicted"/>
<keyword evidence="2" id="KW-0614">Plasmid</keyword>